<dbReference type="EMBL" id="SHNP01000006">
    <property type="protein sequence ID" value="MCX2975098.1"/>
    <property type="molecule type" value="Genomic_DNA"/>
</dbReference>
<accession>A0ABT3SYM2</accession>
<reference evidence="1" key="1">
    <citation type="submission" date="2019-02" db="EMBL/GenBank/DDBJ databases">
        <authorList>
            <person name="Li S.-H."/>
        </authorList>
    </citation>
    <scope>NUCLEOTIDE SEQUENCE</scope>
    <source>
        <strain evidence="1">IMCC8485</strain>
    </source>
</reference>
<name>A0ABT3SYM2_9GAMM</name>
<sequence length="98" mass="10217">MDDIFVYAGGTSVHPHVFRSVLARNSEVVEYQVQQTESGATVAVTVSSPIDEASLRSQLESALKKVGVGGPQVDLSCVASLGRGGVGKLKRFVSLSPG</sequence>
<gene>
    <name evidence="1" type="ORF">EYC87_16035</name>
</gene>
<organism evidence="1 2">
    <name type="scientific">Candidatus Seongchinamella marina</name>
    <dbReference type="NCBI Taxonomy" id="2518990"/>
    <lineage>
        <taxon>Bacteria</taxon>
        <taxon>Pseudomonadati</taxon>
        <taxon>Pseudomonadota</taxon>
        <taxon>Gammaproteobacteria</taxon>
        <taxon>Cellvibrionales</taxon>
        <taxon>Halieaceae</taxon>
        <taxon>Seongchinamella</taxon>
    </lineage>
</organism>
<evidence type="ECO:0000313" key="2">
    <source>
        <dbReference type="Proteomes" id="UP001143307"/>
    </source>
</evidence>
<protein>
    <recommendedName>
        <fullName evidence="3">AMP-binding enzyme C-terminal domain-containing protein</fullName>
    </recommendedName>
</protein>
<evidence type="ECO:0000313" key="1">
    <source>
        <dbReference type="EMBL" id="MCX2975098.1"/>
    </source>
</evidence>
<evidence type="ECO:0008006" key="3">
    <source>
        <dbReference type="Google" id="ProtNLM"/>
    </source>
</evidence>
<proteinExistence type="predicted"/>
<dbReference type="RefSeq" id="WP_279253759.1">
    <property type="nucleotide sequence ID" value="NZ_SHNP01000006.1"/>
</dbReference>
<keyword evidence="2" id="KW-1185">Reference proteome</keyword>
<dbReference type="Proteomes" id="UP001143307">
    <property type="component" value="Unassembled WGS sequence"/>
</dbReference>
<comment type="caution">
    <text evidence="1">The sequence shown here is derived from an EMBL/GenBank/DDBJ whole genome shotgun (WGS) entry which is preliminary data.</text>
</comment>